<dbReference type="SUPFAM" id="SSF50494">
    <property type="entry name" value="Trypsin-like serine proteases"/>
    <property type="match status" value="1"/>
</dbReference>
<name>A0A6N8DKF5_RHOAC</name>
<keyword evidence="1 2" id="KW-0732">Signal</keyword>
<accession>A0A6N8DKF5</accession>
<feature type="domain" description="Peptidase S1" evidence="3">
    <location>
        <begin position="64"/>
        <end position="179"/>
    </location>
</feature>
<evidence type="ECO:0000256" key="2">
    <source>
        <dbReference type="SAM" id="SignalP"/>
    </source>
</evidence>
<dbReference type="AlphaFoldDB" id="A0A6N8DKF5"/>
<dbReference type="InterPro" id="IPR001254">
    <property type="entry name" value="Trypsin_dom"/>
</dbReference>
<dbReference type="InterPro" id="IPR043504">
    <property type="entry name" value="Peptidase_S1_PA_chymotrypsin"/>
</dbReference>
<feature type="signal peptide" evidence="2">
    <location>
        <begin position="1"/>
        <end position="26"/>
    </location>
</feature>
<feature type="chain" id="PRO_5026783205" evidence="2">
    <location>
        <begin position="27"/>
        <end position="263"/>
    </location>
</feature>
<dbReference type="OrthoDB" id="267336at2"/>
<dbReference type="PROSITE" id="PS00134">
    <property type="entry name" value="TRYPSIN_HIS"/>
    <property type="match status" value="1"/>
</dbReference>
<evidence type="ECO:0000313" key="4">
    <source>
        <dbReference type="EMBL" id="MTV29673.1"/>
    </source>
</evidence>
<dbReference type="PANTHER" id="PTHR15462">
    <property type="entry name" value="SERINE PROTEASE"/>
    <property type="match status" value="1"/>
</dbReference>
<gene>
    <name evidence="4" type="ORF">GJ654_01550</name>
</gene>
<dbReference type="RefSeq" id="WP_155444325.1">
    <property type="nucleotide sequence ID" value="NZ_JAOQNR010000001.1"/>
</dbReference>
<proteinExistence type="predicted"/>
<evidence type="ECO:0000259" key="3">
    <source>
        <dbReference type="Pfam" id="PF00089"/>
    </source>
</evidence>
<dbReference type="PANTHER" id="PTHR15462:SF8">
    <property type="entry name" value="SERINE PROTEASE"/>
    <property type="match status" value="1"/>
</dbReference>
<evidence type="ECO:0000313" key="5">
    <source>
        <dbReference type="Proteomes" id="UP000439113"/>
    </source>
</evidence>
<dbReference type="GO" id="GO:0006508">
    <property type="term" value="P:proteolysis"/>
    <property type="evidence" value="ECO:0007669"/>
    <property type="project" value="UniProtKB-KW"/>
</dbReference>
<comment type="caution">
    <text evidence="4">The sequence shown here is derived from an EMBL/GenBank/DDBJ whole genome shotgun (WGS) entry which is preliminary data.</text>
</comment>
<protein>
    <submittedName>
        <fullName evidence="4">Trypsin-like serine protease</fullName>
    </submittedName>
</protein>
<keyword evidence="4" id="KW-0645">Protease</keyword>
<dbReference type="EMBL" id="WNKS01000001">
    <property type="protein sequence ID" value="MTV29673.1"/>
    <property type="molecule type" value="Genomic_DNA"/>
</dbReference>
<dbReference type="GO" id="GO:0004252">
    <property type="term" value="F:serine-type endopeptidase activity"/>
    <property type="evidence" value="ECO:0007669"/>
    <property type="project" value="InterPro"/>
</dbReference>
<dbReference type="InterPro" id="IPR009003">
    <property type="entry name" value="Peptidase_S1_PA"/>
</dbReference>
<organism evidence="4 5">
    <name type="scientific">Rhodoblastus acidophilus</name>
    <name type="common">Rhodopseudomonas acidophila</name>
    <dbReference type="NCBI Taxonomy" id="1074"/>
    <lineage>
        <taxon>Bacteria</taxon>
        <taxon>Pseudomonadati</taxon>
        <taxon>Pseudomonadota</taxon>
        <taxon>Alphaproteobacteria</taxon>
        <taxon>Hyphomicrobiales</taxon>
        <taxon>Rhodoblastaceae</taxon>
        <taxon>Rhodoblastus</taxon>
    </lineage>
</organism>
<sequence length="263" mass="27249">MVAMRWLAWLLFAAGSAALTFSQGGAQPAPQPQEGGVHFGEIGDPTKWPLSAIGTVRIIWGIGYSKQCTGTLVGPRLVLTAAHCVHMNGKALPPDHVHFLAGLNKGMPGAHSLAARLDVAPGYIATEAPTAAGAANDWALITLEATIPVKPIAVQALDEFAFAAVARSGAALQVGYGKDRPYLPSVRRECAIKPGANTGTFTFECLLNFGYSGAPILADVAGEPAVIGIGTLVYFAADKRPVMGVACSSTQFSARVGELLGAR</sequence>
<keyword evidence="4" id="KW-0378">Hydrolase</keyword>
<dbReference type="InterPro" id="IPR018114">
    <property type="entry name" value="TRYPSIN_HIS"/>
</dbReference>
<dbReference type="Pfam" id="PF00089">
    <property type="entry name" value="Trypsin"/>
    <property type="match status" value="1"/>
</dbReference>
<dbReference type="InterPro" id="IPR050966">
    <property type="entry name" value="Glutamyl_endopeptidase"/>
</dbReference>
<reference evidence="4 5" key="1">
    <citation type="submission" date="2019-11" db="EMBL/GenBank/DDBJ databases">
        <title>Whole-genome sequence of a Rhodoblastus acidophilus DSM 142.</title>
        <authorList>
            <person name="Kyndt J.A."/>
            <person name="Meyer T.E."/>
        </authorList>
    </citation>
    <scope>NUCLEOTIDE SEQUENCE [LARGE SCALE GENOMIC DNA]</scope>
    <source>
        <strain evidence="4 5">DSM 142</strain>
    </source>
</reference>
<dbReference type="Proteomes" id="UP000439113">
    <property type="component" value="Unassembled WGS sequence"/>
</dbReference>
<evidence type="ECO:0000256" key="1">
    <source>
        <dbReference type="ARBA" id="ARBA00022729"/>
    </source>
</evidence>
<dbReference type="Gene3D" id="2.40.10.10">
    <property type="entry name" value="Trypsin-like serine proteases"/>
    <property type="match status" value="2"/>
</dbReference>